<dbReference type="Proteomes" id="UP001500393">
    <property type="component" value="Unassembled WGS sequence"/>
</dbReference>
<name>A0ABP4PLA4_9ACTN</name>
<organism evidence="1 2">
    <name type="scientific">Kribbella sancticallisti</name>
    <dbReference type="NCBI Taxonomy" id="460087"/>
    <lineage>
        <taxon>Bacteria</taxon>
        <taxon>Bacillati</taxon>
        <taxon>Actinomycetota</taxon>
        <taxon>Actinomycetes</taxon>
        <taxon>Propionibacteriales</taxon>
        <taxon>Kribbellaceae</taxon>
        <taxon>Kribbella</taxon>
    </lineage>
</organism>
<comment type="caution">
    <text evidence="1">The sequence shown here is derived from an EMBL/GenBank/DDBJ whole genome shotgun (WGS) entry which is preliminary data.</text>
</comment>
<dbReference type="RefSeq" id="WP_344215659.1">
    <property type="nucleotide sequence ID" value="NZ_BAAAOS010000020.1"/>
</dbReference>
<evidence type="ECO:0000313" key="1">
    <source>
        <dbReference type="EMBL" id="GAA1580711.1"/>
    </source>
</evidence>
<protein>
    <recommendedName>
        <fullName evidence="3">Secreted protein</fullName>
    </recommendedName>
</protein>
<evidence type="ECO:0000313" key="2">
    <source>
        <dbReference type="Proteomes" id="UP001500393"/>
    </source>
</evidence>
<keyword evidence="2" id="KW-1185">Reference proteome</keyword>
<accession>A0ABP4PLA4</accession>
<proteinExistence type="predicted"/>
<dbReference type="EMBL" id="BAAAOS010000020">
    <property type="protein sequence ID" value="GAA1580711.1"/>
    <property type="molecule type" value="Genomic_DNA"/>
</dbReference>
<reference evidence="2" key="1">
    <citation type="journal article" date="2019" name="Int. J. Syst. Evol. Microbiol.">
        <title>The Global Catalogue of Microorganisms (GCM) 10K type strain sequencing project: providing services to taxonomists for standard genome sequencing and annotation.</title>
        <authorList>
            <consortium name="The Broad Institute Genomics Platform"/>
            <consortium name="The Broad Institute Genome Sequencing Center for Infectious Disease"/>
            <person name="Wu L."/>
            <person name="Ma J."/>
        </authorList>
    </citation>
    <scope>NUCLEOTIDE SEQUENCE [LARGE SCALE GENOMIC DNA]</scope>
    <source>
        <strain evidence="2">JCM 14969</strain>
    </source>
</reference>
<sequence length="78" mass="8619">MLLAFAQFMLIVDITVVQVALPSIGDDLGLERVALHLRAADLLQRAEAPRPDTGNSCHQQRRLLCDKSQLNPPGCLRQ</sequence>
<gene>
    <name evidence="1" type="ORF">GCM10009789_38220</name>
</gene>
<evidence type="ECO:0008006" key="3">
    <source>
        <dbReference type="Google" id="ProtNLM"/>
    </source>
</evidence>